<keyword evidence="1" id="KW-0175">Coiled coil</keyword>
<keyword evidence="4" id="KW-1185">Reference proteome</keyword>
<dbReference type="Pfam" id="PF12938">
    <property type="entry name" value="M_domain"/>
    <property type="match status" value="1"/>
</dbReference>
<sequence>MALNPWNAPQMPGGGANGWQRGPTPAQMGGPGGPMGRGGAPGRDGPPFGWPPHGHPQAMPPQWAAAPHPVHQQAPWQQPTQMNQMPQQHWQGPIDQKNMRMVKMQPQQQPQQWGSHKVDQGTPWEAVPGNVPQGGGKEWQGGGQGNAPWQAPPIPGNAQPQPWQSPEWQQAQPAPSRGEPTPVGQWQPAQGAGAAPPLMAMQPQQWGQPPPMGAAPQQHMQQHNVEPTAARQPQERGMENPGQFGPWVAPYPTDVNNDMMWHDPNPKQKRMQRDIGTQLWGDPSMQAQEIRRWKEHADDEVKPSSSDYNAGWGELPGDRWGHGWTDDHEVSEPFQGGRAAEPHRPEQLEQLTQQISEKLQNAVRKGYVRVDLLERQLPPEKIALLNTLLQKVPKLEQAQQELEQCRRTGLTSVPAKNEADRLTTEIEQLRNEMLMIQSKIAEPSAQRVPPATGAGSRLQQWRKTTTDDAKGLGDLGLGAMSMNDRPDWSTGAEWVQGELGNDMLKDDDGSGDGPREFVPGKKWEWRDPNKVAEDPNATPGLFGGPTLGGMFTTWGGGEGNTWSNSPAPDWVAIQLGPNVGEKTVHATAQQVGSLAQALVARQAQGQIAYLRFHDQPAVQAQAKMLKILPFAQIWTVSDAEVPADNMPQAPGGPMGGWSEASK</sequence>
<feature type="compositionally biased region" description="Gly residues" evidence="2">
    <location>
        <begin position="29"/>
        <end position="42"/>
    </location>
</feature>
<evidence type="ECO:0000313" key="4">
    <source>
        <dbReference type="Proteomes" id="UP000887575"/>
    </source>
</evidence>
<accession>A0AAF3FKR5</accession>
<feature type="domain" description="GW182 middle" evidence="3">
    <location>
        <begin position="350"/>
        <end position="441"/>
    </location>
</feature>
<dbReference type="AlphaFoldDB" id="A0AAF3FKR5"/>
<evidence type="ECO:0000259" key="3">
    <source>
        <dbReference type="Pfam" id="PF12938"/>
    </source>
</evidence>
<feature type="compositionally biased region" description="Low complexity" evidence="2">
    <location>
        <begin position="55"/>
        <end position="68"/>
    </location>
</feature>
<organism evidence="4 5">
    <name type="scientific">Mesorhabditis belari</name>
    <dbReference type="NCBI Taxonomy" id="2138241"/>
    <lineage>
        <taxon>Eukaryota</taxon>
        <taxon>Metazoa</taxon>
        <taxon>Ecdysozoa</taxon>
        <taxon>Nematoda</taxon>
        <taxon>Chromadorea</taxon>
        <taxon>Rhabditida</taxon>
        <taxon>Rhabditina</taxon>
        <taxon>Rhabditomorpha</taxon>
        <taxon>Rhabditoidea</taxon>
        <taxon>Rhabditidae</taxon>
        <taxon>Mesorhabditinae</taxon>
        <taxon>Mesorhabditis</taxon>
    </lineage>
</organism>
<feature type="coiled-coil region" evidence="1">
    <location>
        <begin position="412"/>
        <end position="439"/>
    </location>
</feature>
<reference evidence="5" key="1">
    <citation type="submission" date="2024-02" db="UniProtKB">
        <authorList>
            <consortium name="WormBaseParasite"/>
        </authorList>
    </citation>
    <scope>IDENTIFICATION</scope>
</reference>
<feature type="region of interest" description="Disordered" evidence="2">
    <location>
        <begin position="105"/>
        <end position="245"/>
    </location>
</feature>
<dbReference type="InterPro" id="IPR026805">
    <property type="entry name" value="GW182_M_dom"/>
</dbReference>
<feature type="compositionally biased region" description="Low complexity" evidence="2">
    <location>
        <begin position="214"/>
        <end position="223"/>
    </location>
</feature>
<feature type="region of interest" description="Disordered" evidence="2">
    <location>
        <begin position="1"/>
        <end position="68"/>
    </location>
</feature>
<name>A0AAF3FKR5_9BILA</name>
<evidence type="ECO:0000256" key="1">
    <source>
        <dbReference type="SAM" id="Coils"/>
    </source>
</evidence>
<proteinExistence type="predicted"/>
<evidence type="ECO:0000313" key="5">
    <source>
        <dbReference type="WBParaSite" id="MBELARI_LOCUS7706"/>
    </source>
</evidence>
<feature type="compositionally biased region" description="Low complexity" evidence="2">
    <location>
        <begin position="185"/>
        <end position="207"/>
    </location>
</feature>
<feature type="compositionally biased region" description="Gly residues" evidence="2">
    <location>
        <begin position="132"/>
        <end position="145"/>
    </location>
</feature>
<feature type="region of interest" description="Disordered" evidence="2">
    <location>
        <begin position="443"/>
        <end position="472"/>
    </location>
</feature>
<dbReference type="Proteomes" id="UP000887575">
    <property type="component" value="Unassembled WGS sequence"/>
</dbReference>
<feature type="compositionally biased region" description="Low complexity" evidence="2">
    <location>
        <begin position="158"/>
        <end position="176"/>
    </location>
</feature>
<evidence type="ECO:0000256" key="2">
    <source>
        <dbReference type="SAM" id="MobiDB-lite"/>
    </source>
</evidence>
<dbReference type="WBParaSite" id="MBELARI_LOCUS7706">
    <property type="protein sequence ID" value="MBELARI_LOCUS7706"/>
    <property type="gene ID" value="MBELARI_LOCUS7706"/>
</dbReference>
<protein>
    <recommendedName>
        <fullName evidence="3">GW182 middle domain-containing protein</fullName>
    </recommendedName>
</protein>